<dbReference type="AlphaFoldDB" id="A0AAD7JF69"/>
<dbReference type="PROSITE" id="PS51257">
    <property type="entry name" value="PROKAR_LIPOPROTEIN"/>
    <property type="match status" value="1"/>
</dbReference>
<organism evidence="1 2">
    <name type="scientific">Mycena maculata</name>
    <dbReference type="NCBI Taxonomy" id="230809"/>
    <lineage>
        <taxon>Eukaryota</taxon>
        <taxon>Fungi</taxon>
        <taxon>Dikarya</taxon>
        <taxon>Basidiomycota</taxon>
        <taxon>Agaricomycotina</taxon>
        <taxon>Agaricomycetes</taxon>
        <taxon>Agaricomycetidae</taxon>
        <taxon>Agaricales</taxon>
        <taxon>Marasmiineae</taxon>
        <taxon>Mycenaceae</taxon>
        <taxon>Mycena</taxon>
    </lineage>
</organism>
<dbReference type="Proteomes" id="UP001215280">
    <property type="component" value="Unassembled WGS sequence"/>
</dbReference>
<proteinExistence type="predicted"/>
<accession>A0AAD7JF69</accession>
<gene>
    <name evidence="1" type="ORF">DFH07DRAFT_770789</name>
</gene>
<keyword evidence="2" id="KW-1185">Reference proteome</keyword>
<evidence type="ECO:0000313" key="2">
    <source>
        <dbReference type="Proteomes" id="UP001215280"/>
    </source>
</evidence>
<comment type="caution">
    <text evidence="1">The sequence shown here is derived from an EMBL/GenBank/DDBJ whole genome shotgun (WGS) entry which is preliminary data.</text>
</comment>
<dbReference type="EMBL" id="JARJLG010000040">
    <property type="protein sequence ID" value="KAJ7763617.1"/>
    <property type="molecule type" value="Genomic_DNA"/>
</dbReference>
<reference evidence="1" key="1">
    <citation type="submission" date="2023-03" db="EMBL/GenBank/DDBJ databases">
        <title>Massive genome expansion in bonnet fungi (Mycena s.s.) driven by repeated elements and novel gene families across ecological guilds.</title>
        <authorList>
            <consortium name="Lawrence Berkeley National Laboratory"/>
            <person name="Harder C.B."/>
            <person name="Miyauchi S."/>
            <person name="Viragh M."/>
            <person name="Kuo A."/>
            <person name="Thoen E."/>
            <person name="Andreopoulos B."/>
            <person name="Lu D."/>
            <person name="Skrede I."/>
            <person name="Drula E."/>
            <person name="Henrissat B."/>
            <person name="Morin E."/>
            <person name="Kohler A."/>
            <person name="Barry K."/>
            <person name="LaButti K."/>
            <person name="Morin E."/>
            <person name="Salamov A."/>
            <person name="Lipzen A."/>
            <person name="Mereny Z."/>
            <person name="Hegedus B."/>
            <person name="Baldrian P."/>
            <person name="Stursova M."/>
            <person name="Weitz H."/>
            <person name="Taylor A."/>
            <person name="Grigoriev I.V."/>
            <person name="Nagy L.G."/>
            <person name="Martin F."/>
            <person name="Kauserud H."/>
        </authorList>
    </citation>
    <scope>NUCLEOTIDE SEQUENCE</scope>
    <source>
        <strain evidence="1">CBHHK188m</strain>
    </source>
</reference>
<evidence type="ECO:0000313" key="1">
    <source>
        <dbReference type="EMBL" id="KAJ7763617.1"/>
    </source>
</evidence>
<protein>
    <submittedName>
        <fullName evidence="1">Uncharacterized protein</fullName>
    </submittedName>
</protein>
<name>A0AAD7JF69_9AGAR</name>
<sequence length="551" mass="61958">MTAMIRSLGEEALNGLDDADRHLLTVWVWSGCCMHKDQNSFKGGNTTMTAHWTELDVQPIPLVNKDTAQVIRKILEPEAGDKPITDEDYKHLEDVAFGGGKLTALAGAVLNDALDKRGQGDAYQLFMEHYLDVEHIKSFPKTNNTQFGSHGEAAVELLANLDAYCQFLDVICIRKDSQTWTNIEKNVAAGLKDPPTLTKLAVLALYHITISALYMCAVRRDEETVALNAITLGPLHRDICNHCQTLIDNPELWLDFDPDVFALATFDGQIPARREVLDQIKQLNENGMLLHLDVMFPKFLEGALATWIRFSSEFAPGGVIDGLTDADKQHIWLPATNVRNEGALGGWVVWARNNPTGALHTHNGLGMYHRNGTYEFCQTFFTPEDHKHVIAAARVLEGEKLEKKQHQMQKEWDTWLVAEKEQANADKAVQEAAIQSRLDAVLLIESADEILARGMTNAKLDDQLEKLRRLWNSGKHHQIDIPNKSSLKTKPKKQAALQAAFEAHLALLEAQEDSVTLEELFSKVFDDSEMVQEEYWEAEDEEMAESWEEPE</sequence>